<proteinExistence type="inferred from homology"/>
<dbReference type="FunFam" id="1.10.287.610:FF:000001">
    <property type="entry name" value="30S ribosomal protein S2"/>
    <property type="match status" value="1"/>
</dbReference>
<dbReference type="EMBL" id="JAPHEH010000001">
    <property type="protein sequence ID" value="MDG4476872.1"/>
    <property type="molecule type" value="Genomic_DNA"/>
</dbReference>
<dbReference type="Proteomes" id="UP001154240">
    <property type="component" value="Unassembled WGS sequence"/>
</dbReference>
<dbReference type="GO" id="GO:0006412">
    <property type="term" value="P:translation"/>
    <property type="evidence" value="ECO:0007669"/>
    <property type="project" value="UniProtKB-UniRule"/>
</dbReference>
<dbReference type="InterPro" id="IPR001865">
    <property type="entry name" value="Ribosomal_uS2"/>
</dbReference>
<dbReference type="GO" id="GO:0022627">
    <property type="term" value="C:cytosolic small ribosomal subunit"/>
    <property type="evidence" value="ECO:0007669"/>
    <property type="project" value="TreeGrafter"/>
</dbReference>
<organism evidence="8 9">
    <name type="scientific">Thiovibrio frasassiensis</name>
    <dbReference type="NCBI Taxonomy" id="2984131"/>
    <lineage>
        <taxon>Bacteria</taxon>
        <taxon>Pseudomonadati</taxon>
        <taxon>Thermodesulfobacteriota</taxon>
        <taxon>Desulfobulbia</taxon>
        <taxon>Desulfobulbales</taxon>
        <taxon>Thiovibrionaceae</taxon>
        <taxon>Thiovibrio</taxon>
    </lineage>
</organism>
<evidence type="ECO:0000256" key="3">
    <source>
        <dbReference type="ARBA" id="ARBA00023274"/>
    </source>
</evidence>
<reference evidence="8" key="1">
    <citation type="journal article" date="2022" name="bioRxiv">
        <title>Thiovibrio frasassiensisgen. nov., sp. nov., an autotrophic, elemental sulfur disproportionating bacterium isolated from sulfidic karst sediment, and proposal of Thiovibrionaceae fam. nov.</title>
        <authorList>
            <person name="Aronson H."/>
            <person name="Thomas C."/>
            <person name="Bhattacharyya M."/>
            <person name="Eckstein S."/>
            <person name="Jensen S."/>
            <person name="Barco R."/>
            <person name="Macalady J."/>
            <person name="Amend J."/>
        </authorList>
    </citation>
    <scope>NUCLEOTIDE SEQUENCE</scope>
    <source>
        <strain evidence="8">RS19-109</strain>
    </source>
</reference>
<dbReference type="InterPro" id="IPR023591">
    <property type="entry name" value="Ribosomal_uS2_flav_dom_sf"/>
</dbReference>
<dbReference type="PROSITE" id="PS00963">
    <property type="entry name" value="RIBOSOMAL_S2_2"/>
    <property type="match status" value="1"/>
</dbReference>
<evidence type="ECO:0000256" key="4">
    <source>
        <dbReference type="ARBA" id="ARBA00035256"/>
    </source>
</evidence>
<dbReference type="GO" id="GO:0003735">
    <property type="term" value="F:structural constituent of ribosome"/>
    <property type="evidence" value="ECO:0007669"/>
    <property type="project" value="InterPro"/>
</dbReference>
<dbReference type="PANTHER" id="PTHR12534:SF0">
    <property type="entry name" value="SMALL RIBOSOMAL SUBUNIT PROTEIN US2M"/>
    <property type="match status" value="1"/>
</dbReference>
<comment type="caution">
    <text evidence="8">The sequence shown here is derived from an EMBL/GenBank/DDBJ whole genome shotgun (WGS) entry which is preliminary data.</text>
</comment>
<dbReference type="Gene3D" id="1.10.287.610">
    <property type="entry name" value="Helix hairpin bin"/>
    <property type="match status" value="1"/>
</dbReference>
<dbReference type="PANTHER" id="PTHR12534">
    <property type="entry name" value="30S RIBOSOMAL PROTEIN S2 PROKARYOTIC AND ORGANELLAR"/>
    <property type="match status" value="1"/>
</dbReference>
<sequence>MSYMTMKEMLEAGMHFGHQTRRWNPKMKPYIFGARNKIYIINLDKTLPLFNTAYEFIAKTAAKGGTVLFVGTKRQGQDIMKEEAERCGMYYINNRWLGGMLTNHQTIKNSVDKLKKYEAMQEDGTINHYHKKEALQIQKDAIKLDRNLGGIKNMKGLPAAIFLIDPKREKIAIEEANRLGIPVVALIDTNCDPRGIDYLIPGNDDAIRSIKLIASKMAEAVLSGKEKLAATHQAASDKDTDTKAAAEKGDA</sequence>
<protein>
    <recommendedName>
        <fullName evidence="4 5">Small ribosomal subunit protein uS2</fullName>
    </recommendedName>
</protein>
<evidence type="ECO:0000256" key="7">
    <source>
        <dbReference type="SAM" id="MobiDB-lite"/>
    </source>
</evidence>
<dbReference type="InterPro" id="IPR018130">
    <property type="entry name" value="Ribosomal_uS2_CS"/>
</dbReference>
<name>A0A9X4RR25_9BACT</name>
<dbReference type="NCBIfam" id="TIGR01011">
    <property type="entry name" value="rpsB_bact"/>
    <property type="match status" value="1"/>
</dbReference>
<dbReference type="SUPFAM" id="SSF52313">
    <property type="entry name" value="Ribosomal protein S2"/>
    <property type="match status" value="1"/>
</dbReference>
<dbReference type="RefSeq" id="WP_307633837.1">
    <property type="nucleotide sequence ID" value="NZ_JAPHEH010000001.1"/>
</dbReference>
<dbReference type="PRINTS" id="PR00395">
    <property type="entry name" value="RIBOSOMALS2"/>
</dbReference>
<evidence type="ECO:0000313" key="8">
    <source>
        <dbReference type="EMBL" id="MDG4476872.1"/>
    </source>
</evidence>
<keyword evidence="3 5" id="KW-0687">Ribonucleoprotein</keyword>
<dbReference type="CDD" id="cd01425">
    <property type="entry name" value="RPS2"/>
    <property type="match status" value="1"/>
</dbReference>
<accession>A0A9X4RR25</accession>
<dbReference type="Gene3D" id="3.40.50.10490">
    <property type="entry name" value="Glucose-6-phosphate isomerase like protein, domain 1"/>
    <property type="match status" value="1"/>
</dbReference>
<evidence type="ECO:0000256" key="1">
    <source>
        <dbReference type="ARBA" id="ARBA00006242"/>
    </source>
</evidence>
<dbReference type="AlphaFoldDB" id="A0A9X4RR25"/>
<gene>
    <name evidence="5 8" type="primary">rpsB</name>
    <name evidence="8" type="ORF">OLX77_11975</name>
</gene>
<reference evidence="8" key="2">
    <citation type="submission" date="2022-10" db="EMBL/GenBank/DDBJ databases">
        <authorList>
            <person name="Aronson H.S."/>
        </authorList>
    </citation>
    <scope>NUCLEOTIDE SEQUENCE</scope>
    <source>
        <strain evidence="8">RS19-109</strain>
    </source>
</reference>
<keyword evidence="2 5" id="KW-0689">Ribosomal protein</keyword>
<evidence type="ECO:0000256" key="2">
    <source>
        <dbReference type="ARBA" id="ARBA00022980"/>
    </source>
</evidence>
<dbReference type="HAMAP" id="MF_00291_B">
    <property type="entry name" value="Ribosomal_uS2_B"/>
    <property type="match status" value="1"/>
</dbReference>
<feature type="region of interest" description="Disordered" evidence="7">
    <location>
        <begin position="229"/>
        <end position="251"/>
    </location>
</feature>
<keyword evidence="9" id="KW-1185">Reference proteome</keyword>
<comment type="similarity">
    <text evidence="1 5 6">Belongs to the universal ribosomal protein uS2 family.</text>
</comment>
<evidence type="ECO:0000256" key="6">
    <source>
        <dbReference type="RuleBase" id="RU003631"/>
    </source>
</evidence>
<evidence type="ECO:0000256" key="5">
    <source>
        <dbReference type="HAMAP-Rule" id="MF_00291"/>
    </source>
</evidence>
<dbReference type="InterPro" id="IPR005706">
    <property type="entry name" value="Ribosomal_uS2_bac/mit/plastid"/>
</dbReference>
<dbReference type="Pfam" id="PF00318">
    <property type="entry name" value="Ribosomal_S2"/>
    <property type="match status" value="1"/>
</dbReference>
<evidence type="ECO:0000313" key="9">
    <source>
        <dbReference type="Proteomes" id="UP001154240"/>
    </source>
</evidence>